<evidence type="ECO:0000313" key="4">
    <source>
        <dbReference type="EMBL" id="MFC5816933.1"/>
    </source>
</evidence>
<name>A0ABW1BWI5_9ACTN</name>
<feature type="DNA-binding region" description="H-T-H motif" evidence="2">
    <location>
        <begin position="9"/>
        <end position="28"/>
    </location>
</feature>
<dbReference type="PANTHER" id="PTHR43479:SF7">
    <property type="entry name" value="TETR-FAMILY TRANSCRIPTIONAL REGULATOR"/>
    <property type="match status" value="1"/>
</dbReference>
<gene>
    <name evidence="4" type="ORF">ACFPUY_17695</name>
</gene>
<dbReference type="Pfam" id="PF00440">
    <property type="entry name" value="TetR_N"/>
    <property type="match status" value="1"/>
</dbReference>
<dbReference type="PANTHER" id="PTHR43479">
    <property type="entry name" value="ACREF/ENVCD OPERON REPRESSOR-RELATED"/>
    <property type="match status" value="1"/>
</dbReference>
<evidence type="ECO:0000313" key="5">
    <source>
        <dbReference type="Proteomes" id="UP001596096"/>
    </source>
</evidence>
<protein>
    <submittedName>
        <fullName evidence="4">TetR/AcrR family transcriptional regulator</fullName>
    </submittedName>
</protein>
<dbReference type="InterPro" id="IPR001647">
    <property type="entry name" value="HTH_TetR"/>
</dbReference>
<dbReference type="RefSeq" id="WP_219552483.1">
    <property type="nucleotide sequence ID" value="NZ_JAHKRN010000096.1"/>
</dbReference>
<accession>A0ABW1BWI5</accession>
<sequence length="166" mass="18120">MAKGYTRVTVQDILDHADVGRSTFYSHYNSKDDLLVESGSDHLRAMIAKASASPGDPAAADDDPLLPALLIFRLAGANRQLYQSLIGGRGSAKVVSIAKGMLTEVFTDHLRRARPATDAIELEPTVAFLVNGLMGLLIWWLDTRPDLAPEEVYRRFVHLATCGVLT</sequence>
<organism evidence="4 5">
    <name type="scientific">Nonomuraea harbinensis</name>
    <dbReference type="NCBI Taxonomy" id="1286938"/>
    <lineage>
        <taxon>Bacteria</taxon>
        <taxon>Bacillati</taxon>
        <taxon>Actinomycetota</taxon>
        <taxon>Actinomycetes</taxon>
        <taxon>Streptosporangiales</taxon>
        <taxon>Streptosporangiaceae</taxon>
        <taxon>Nonomuraea</taxon>
    </lineage>
</organism>
<dbReference type="PROSITE" id="PS50977">
    <property type="entry name" value="HTH_TETR_2"/>
    <property type="match status" value="1"/>
</dbReference>
<evidence type="ECO:0000256" key="2">
    <source>
        <dbReference type="PROSITE-ProRule" id="PRU00335"/>
    </source>
</evidence>
<dbReference type="Proteomes" id="UP001596096">
    <property type="component" value="Unassembled WGS sequence"/>
</dbReference>
<keyword evidence="5" id="KW-1185">Reference proteome</keyword>
<feature type="domain" description="HTH tetR-type" evidence="3">
    <location>
        <begin position="1"/>
        <end position="46"/>
    </location>
</feature>
<evidence type="ECO:0000256" key="1">
    <source>
        <dbReference type="ARBA" id="ARBA00023125"/>
    </source>
</evidence>
<evidence type="ECO:0000259" key="3">
    <source>
        <dbReference type="PROSITE" id="PS50977"/>
    </source>
</evidence>
<dbReference type="EMBL" id="JBHSNW010000008">
    <property type="protein sequence ID" value="MFC5816933.1"/>
    <property type="molecule type" value="Genomic_DNA"/>
</dbReference>
<comment type="caution">
    <text evidence="4">The sequence shown here is derived from an EMBL/GenBank/DDBJ whole genome shotgun (WGS) entry which is preliminary data.</text>
</comment>
<reference evidence="5" key="1">
    <citation type="journal article" date="2019" name="Int. J. Syst. Evol. Microbiol.">
        <title>The Global Catalogue of Microorganisms (GCM) 10K type strain sequencing project: providing services to taxonomists for standard genome sequencing and annotation.</title>
        <authorList>
            <consortium name="The Broad Institute Genomics Platform"/>
            <consortium name="The Broad Institute Genome Sequencing Center for Infectious Disease"/>
            <person name="Wu L."/>
            <person name="Ma J."/>
        </authorList>
    </citation>
    <scope>NUCLEOTIDE SEQUENCE [LARGE SCALE GENOMIC DNA]</scope>
    <source>
        <strain evidence="5">CGMCC 4.7106</strain>
    </source>
</reference>
<proteinExistence type="predicted"/>
<keyword evidence="1 2" id="KW-0238">DNA-binding</keyword>
<dbReference type="InterPro" id="IPR050624">
    <property type="entry name" value="HTH-type_Tx_Regulator"/>
</dbReference>